<evidence type="ECO:0000256" key="2">
    <source>
        <dbReference type="SAM" id="SignalP"/>
    </source>
</evidence>
<comment type="caution">
    <text evidence="3">The sequence shown here is derived from an EMBL/GenBank/DDBJ whole genome shotgun (WGS) entry which is preliminary data.</text>
</comment>
<gene>
    <name evidence="3" type="ORF">Hamer_G008579</name>
</gene>
<sequence>MSRMAGPRVCGGLLSLLMAARTYAPPHNSQVSFEPSPGSDVTPAGPHYHPHQAGTAIGQVNDWYRDHDLKDEPYSDAWNEGDSEVEEDMPPLSPAREKDSDGGRNGRRRGGSSRMRPRGRRPRPPTTTEGVIRVAFSQVTVKAKYQVRGSAGGFLTFRESGDLTLTAPTVFLTTRLNVTLPQPSTSHRRRTQRHGRVKVLWLKSDVSIASTTLNLHPGAYPPEWVRQQVQSKLEELSSDLSQGHGAVRLLLRRWGKMLKKLIHRTARSVQ</sequence>
<reference evidence="3" key="1">
    <citation type="journal article" date="2021" name="Sci. Adv.">
        <title>The American lobster genome reveals insights on longevity, neural, and immune adaptations.</title>
        <authorList>
            <person name="Polinski J.M."/>
            <person name="Zimin A.V."/>
            <person name="Clark K.F."/>
            <person name="Kohn A.B."/>
            <person name="Sadowski N."/>
            <person name="Timp W."/>
            <person name="Ptitsyn A."/>
            <person name="Khanna P."/>
            <person name="Romanova D.Y."/>
            <person name="Williams P."/>
            <person name="Greenwood S.J."/>
            <person name="Moroz L.L."/>
            <person name="Walt D.R."/>
            <person name="Bodnar A.G."/>
        </authorList>
    </citation>
    <scope>NUCLEOTIDE SEQUENCE</scope>
    <source>
        <strain evidence="3">GMGI-L3</strain>
    </source>
</reference>
<organism evidence="3 4">
    <name type="scientific">Homarus americanus</name>
    <name type="common">American lobster</name>
    <dbReference type="NCBI Taxonomy" id="6706"/>
    <lineage>
        <taxon>Eukaryota</taxon>
        <taxon>Metazoa</taxon>
        <taxon>Ecdysozoa</taxon>
        <taxon>Arthropoda</taxon>
        <taxon>Crustacea</taxon>
        <taxon>Multicrustacea</taxon>
        <taxon>Malacostraca</taxon>
        <taxon>Eumalacostraca</taxon>
        <taxon>Eucarida</taxon>
        <taxon>Decapoda</taxon>
        <taxon>Pleocyemata</taxon>
        <taxon>Astacidea</taxon>
        <taxon>Nephropoidea</taxon>
        <taxon>Nephropidae</taxon>
        <taxon>Homarus</taxon>
    </lineage>
</organism>
<accession>A0A8J5TJC0</accession>
<keyword evidence="4" id="KW-1185">Reference proteome</keyword>
<feature type="region of interest" description="Disordered" evidence="1">
    <location>
        <begin position="26"/>
        <end position="54"/>
    </location>
</feature>
<dbReference type="AlphaFoldDB" id="A0A8J5TJC0"/>
<feature type="signal peptide" evidence="2">
    <location>
        <begin position="1"/>
        <end position="24"/>
    </location>
</feature>
<evidence type="ECO:0000313" key="4">
    <source>
        <dbReference type="Proteomes" id="UP000747542"/>
    </source>
</evidence>
<evidence type="ECO:0000256" key="1">
    <source>
        <dbReference type="SAM" id="MobiDB-lite"/>
    </source>
</evidence>
<dbReference type="EMBL" id="JAHLQT010010178">
    <property type="protein sequence ID" value="KAG7173057.1"/>
    <property type="molecule type" value="Genomic_DNA"/>
</dbReference>
<keyword evidence="2" id="KW-0732">Signal</keyword>
<evidence type="ECO:0008006" key="5">
    <source>
        <dbReference type="Google" id="ProtNLM"/>
    </source>
</evidence>
<evidence type="ECO:0000313" key="3">
    <source>
        <dbReference type="EMBL" id="KAG7173057.1"/>
    </source>
</evidence>
<feature type="compositionally biased region" description="Basic and acidic residues" evidence="1">
    <location>
        <begin position="95"/>
        <end position="104"/>
    </location>
</feature>
<name>A0A8J5TJC0_HOMAM</name>
<feature type="chain" id="PRO_5035164083" description="Secreted protein" evidence="2">
    <location>
        <begin position="25"/>
        <end position="270"/>
    </location>
</feature>
<proteinExistence type="predicted"/>
<feature type="region of interest" description="Disordered" evidence="1">
    <location>
        <begin position="69"/>
        <end position="130"/>
    </location>
</feature>
<feature type="compositionally biased region" description="Acidic residues" evidence="1">
    <location>
        <begin position="79"/>
        <end position="89"/>
    </location>
</feature>
<protein>
    <recommendedName>
        <fullName evidence="5">Secreted protein</fullName>
    </recommendedName>
</protein>
<dbReference type="Proteomes" id="UP000747542">
    <property type="component" value="Unassembled WGS sequence"/>
</dbReference>
<feature type="compositionally biased region" description="Basic residues" evidence="1">
    <location>
        <begin position="105"/>
        <end position="123"/>
    </location>
</feature>